<reference evidence="1" key="1">
    <citation type="submission" date="2020-03" db="EMBL/GenBank/DDBJ databases">
        <title>The deep terrestrial virosphere.</title>
        <authorList>
            <person name="Holmfeldt K."/>
            <person name="Nilsson E."/>
            <person name="Simone D."/>
            <person name="Lopez-Fernandez M."/>
            <person name="Wu X."/>
            <person name="de Brujin I."/>
            <person name="Lundin D."/>
            <person name="Andersson A."/>
            <person name="Bertilsson S."/>
            <person name="Dopson M."/>
        </authorList>
    </citation>
    <scope>NUCLEOTIDE SEQUENCE</scope>
    <source>
        <strain evidence="1">MM415B00324</strain>
    </source>
</reference>
<name>A0A6H1Z6Z3_9ZZZZ</name>
<accession>A0A6H1Z6Z3</accession>
<evidence type="ECO:0000313" key="1">
    <source>
        <dbReference type="EMBL" id="QJA43232.1"/>
    </source>
</evidence>
<gene>
    <name evidence="1" type="ORF">MM415B00324_0062</name>
</gene>
<dbReference type="Pfam" id="PF11006">
    <property type="entry name" value="DUF2845"/>
    <property type="match status" value="1"/>
</dbReference>
<protein>
    <recommendedName>
        <fullName evidence="2">DUF2845 domain-containing protein</fullName>
    </recommendedName>
</protein>
<organism evidence="1">
    <name type="scientific">viral metagenome</name>
    <dbReference type="NCBI Taxonomy" id="1070528"/>
    <lineage>
        <taxon>unclassified sequences</taxon>
        <taxon>metagenomes</taxon>
        <taxon>organismal metagenomes</taxon>
    </lineage>
</organism>
<dbReference type="InterPro" id="IPR021268">
    <property type="entry name" value="DUF2845"/>
</dbReference>
<evidence type="ECO:0008006" key="2">
    <source>
        <dbReference type="Google" id="ProtNLM"/>
    </source>
</evidence>
<dbReference type="EMBL" id="MT141562">
    <property type="protein sequence ID" value="QJA43232.1"/>
    <property type="molecule type" value="Genomic_DNA"/>
</dbReference>
<dbReference type="AlphaFoldDB" id="A0A6H1Z6Z3"/>
<sequence>MKKSWKVLILGLFALAITSNADAGMRCDGGFVHQGASKAEVLDKCGRPIFIDGTIVSSYQVWTYNDDGIYRYLHFRGNKLDWIEDGNLVR</sequence>
<proteinExistence type="predicted"/>